<proteinExistence type="predicted"/>
<accession>A0A6A7C5Q6</accession>
<dbReference type="AlphaFoldDB" id="A0A6A7C5Q6"/>
<dbReference type="OrthoDB" id="420046at2759"/>
<dbReference type="Proteomes" id="UP000799421">
    <property type="component" value="Unassembled WGS sequence"/>
</dbReference>
<feature type="compositionally biased region" description="Basic and acidic residues" evidence="1">
    <location>
        <begin position="339"/>
        <end position="354"/>
    </location>
</feature>
<gene>
    <name evidence="2" type="ORF">K470DRAFT_166221</name>
</gene>
<feature type="compositionally biased region" description="Basic and acidic residues" evidence="1">
    <location>
        <begin position="317"/>
        <end position="327"/>
    </location>
</feature>
<keyword evidence="3" id="KW-1185">Reference proteome</keyword>
<feature type="compositionally biased region" description="Polar residues" evidence="1">
    <location>
        <begin position="755"/>
        <end position="765"/>
    </location>
</feature>
<reference evidence="2" key="1">
    <citation type="journal article" date="2020" name="Stud. Mycol.">
        <title>101 Dothideomycetes genomes: a test case for predicting lifestyles and emergence of pathogens.</title>
        <authorList>
            <person name="Haridas S."/>
            <person name="Albert R."/>
            <person name="Binder M."/>
            <person name="Bloem J."/>
            <person name="Labutti K."/>
            <person name="Salamov A."/>
            <person name="Andreopoulos B."/>
            <person name="Baker S."/>
            <person name="Barry K."/>
            <person name="Bills G."/>
            <person name="Bluhm B."/>
            <person name="Cannon C."/>
            <person name="Castanera R."/>
            <person name="Culley D."/>
            <person name="Daum C."/>
            <person name="Ezra D."/>
            <person name="Gonzalez J."/>
            <person name="Henrissat B."/>
            <person name="Kuo A."/>
            <person name="Liang C."/>
            <person name="Lipzen A."/>
            <person name="Lutzoni F."/>
            <person name="Magnuson J."/>
            <person name="Mondo S."/>
            <person name="Nolan M."/>
            <person name="Ohm R."/>
            <person name="Pangilinan J."/>
            <person name="Park H.-J."/>
            <person name="Ramirez L."/>
            <person name="Alfaro M."/>
            <person name="Sun H."/>
            <person name="Tritt A."/>
            <person name="Yoshinaga Y."/>
            <person name="Zwiers L.-H."/>
            <person name="Turgeon B."/>
            <person name="Goodwin S."/>
            <person name="Spatafora J."/>
            <person name="Crous P."/>
            <person name="Grigoriev I."/>
        </authorList>
    </citation>
    <scope>NUCLEOTIDE SEQUENCE</scope>
    <source>
        <strain evidence="2">CBS 480.64</strain>
    </source>
</reference>
<evidence type="ECO:0000313" key="3">
    <source>
        <dbReference type="Proteomes" id="UP000799421"/>
    </source>
</evidence>
<evidence type="ECO:0000313" key="2">
    <source>
        <dbReference type="EMBL" id="KAF2862770.1"/>
    </source>
</evidence>
<organism evidence="2 3">
    <name type="scientific">Piedraia hortae CBS 480.64</name>
    <dbReference type="NCBI Taxonomy" id="1314780"/>
    <lineage>
        <taxon>Eukaryota</taxon>
        <taxon>Fungi</taxon>
        <taxon>Dikarya</taxon>
        <taxon>Ascomycota</taxon>
        <taxon>Pezizomycotina</taxon>
        <taxon>Dothideomycetes</taxon>
        <taxon>Dothideomycetidae</taxon>
        <taxon>Capnodiales</taxon>
        <taxon>Piedraiaceae</taxon>
        <taxon>Piedraia</taxon>
    </lineage>
</organism>
<protein>
    <submittedName>
        <fullName evidence="2">Uncharacterized protein</fullName>
    </submittedName>
</protein>
<dbReference type="EMBL" id="MU005964">
    <property type="protein sequence ID" value="KAF2862770.1"/>
    <property type="molecule type" value="Genomic_DNA"/>
</dbReference>
<name>A0A6A7C5Q6_9PEZI</name>
<feature type="compositionally biased region" description="Pro residues" evidence="1">
    <location>
        <begin position="453"/>
        <end position="462"/>
    </location>
</feature>
<feature type="region of interest" description="Disordered" evidence="1">
    <location>
        <begin position="307"/>
        <end position="354"/>
    </location>
</feature>
<sequence length="765" mass="85545">MAKKKAAAAADNSQPAAYLTICRSKHWRYISSFHGPWLQLPTEILESLAHQNYVMPAPRLVDASVFYDVVRIRKYIDEAAHDSVRASTGINNPLSSSNGRGEYFGSSTGMSAPQLSRERIYKVRQKAAKLLSKAFMLDEVAASVATMQATSTVEDVGLHVLKRDPHNLEAKYVHYFLEKIPSRAMDLYTPLEPLDEIIAGLPMELQPAALRTRALVKIFQKSYQSAAVDLTSALAILEEQKKVHGQRMQQIELKSRMPTKGKFDWRTIPYLKEEEQPRGLEQQLYFNRAGVYLTMACLAVEEALGPKESESEAVDGENEKEGKENWSKKNGKQTNGAKKPIDPKEAENAREEAKKRVKINAKRALKNYLLFLSHLDYSPGLPRDATRKLVRDIWFSAREKDSRNKEANDDLRKDLHGKALAIRTPPRASSPDVGDIDWPRPRTYPASELFSAKPPPDLPPFPWEAESPQEPTGPYDVHAESISREAVTYHPLLTDALHSLLLTHALLQTSPKELQRHAYNAARLAKVADGYPIFQAARSPSRADWMDILRRVGPDWLNLDASWQSLCSPQQTFHPSGTTGNGTHLNEVDADGEVHNGAREDDVALAGALAASAIGSRKPLVKSESPEEKRERIKRECILEALSDDRVVDHESFQRAVEAHEERAFADDRLTTSSHGANSKAIAEKGPHHHTAWPLPLPTLRDKKVLLNPKRFEEKEYPITTERAEAVTRWVKAAPVVTVKGATKRKKKAKGGEQPLNTQVGLDSH</sequence>
<feature type="region of interest" description="Disordered" evidence="1">
    <location>
        <begin position="742"/>
        <end position="765"/>
    </location>
</feature>
<feature type="region of interest" description="Disordered" evidence="1">
    <location>
        <begin position="444"/>
        <end position="474"/>
    </location>
</feature>
<evidence type="ECO:0000256" key="1">
    <source>
        <dbReference type="SAM" id="MobiDB-lite"/>
    </source>
</evidence>